<name>A0A0G3M3A9_CHRGL</name>
<dbReference type="Proteomes" id="UP000035213">
    <property type="component" value="Chromosome"/>
</dbReference>
<feature type="signal peptide" evidence="1">
    <location>
        <begin position="1"/>
        <end position="18"/>
    </location>
</feature>
<sequence>MRKYLIFLLLTLYTCLKAQNNPTEFSKPIPTLSYLSTYVDTPVDLSTGIPKIDLPVFDLPTRNKNVSINLGMSYHVRNAARFQKSSDVGLGWSLMNINNAISKVTIGAMDEKAANNPQTNMDLFQFDDVFFFNAFGMSGKFVFRKSGNIINVQNLGTSKEKIEFTNSPNKFYDILDFKITDEYGNQYFFNKSVKVLDNYYNETYTGAYYLTKVLDVDNQEIVKIEYAEYPYSEYQLSMVDYKPKKIISKDYGVINLEYDYFPENRYKSNTTNMSDCYRVKKVELKDTENKLIQEVNLEYGGFFYYKYEYGNTVTYTTTTLDKIIKRNSQGNEIETRSFVYNTTGTDRYYGPSPNFGFDVCPTDPEPIREWIDNPKYSVIGTLSKMILPTKGYVKFNFESNQFDPPAWMAGMGYISGKETYYFKPITSFDFDTKINSTFTFNVTSTGKPQDDFRELVFCFQVIGYDPNPLLDPEAIPNITFFVDGQPLIQTADGYGRIYMPVCWAGPHTITIGGNTTGVGYLSVSERTEAEHPQSYVSKYGVRIRSIETFNSESSVKASNSKTYYYEKFMDPNGSSGVPSLFTGFKKSSDFITMYGGYELNRNIIYKNVKEVDRDGGYTKYTFIGMDDINPAITSTELDYLEDLNNRGLLKKKEMFDSANQMIASESHEYTTQTLSATPIMVEQPSGYLKLNPIYIKKHNITNTFYYPQNRFITSSKETQVNKFDFNVDYTKETTEKGVYETYYFYPQAKLLNKLLDKNIYKYLLEKKEIFNGKTIFHIETKYDDPSNLFPSSGLSYDLQNNPSTDITYNQYDSKGNLLQYTTKDGISTVIIWGYNQTQPIAKIEGAKLSDIQQSLIDSIVNASNTDAAAGANNDEVNVLDAFNTFRNSLLGYQVTTYTYDPLVGVRSITPPSGIRESYMYDAAGRLEKVVDANGKVLKEMKYNYKN</sequence>
<dbReference type="KEGG" id="cgn:OK18_14530"/>
<dbReference type="OrthoDB" id="9814627at2"/>
<dbReference type="AlphaFoldDB" id="A0A0G3M3A9"/>
<dbReference type="EMBL" id="CP009928">
    <property type="protein sequence ID" value="AKK73656.1"/>
    <property type="molecule type" value="Genomic_DNA"/>
</dbReference>
<evidence type="ECO:0008006" key="4">
    <source>
        <dbReference type="Google" id="ProtNLM"/>
    </source>
</evidence>
<feature type="chain" id="PRO_5005185063" description="RHS repeat protein" evidence="1">
    <location>
        <begin position="19"/>
        <end position="946"/>
    </location>
</feature>
<gene>
    <name evidence="2" type="ORF">OK18_14530</name>
</gene>
<dbReference type="PATRIC" id="fig|1324352.5.peg.3029"/>
<dbReference type="RefSeq" id="WP_053328441.1">
    <property type="nucleotide sequence ID" value="NZ_CP009928.1"/>
</dbReference>
<proteinExistence type="predicted"/>
<keyword evidence="1" id="KW-0732">Signal</keyword>
<reference evidence="2 3" key="1">
    <citation type="submission" date="2014-11" db="EMBL/GenBank/DDBJ databases">
        <authorList>
            <person name="Park G.-S."/>
            <person name="Hong S.-J."/>
            <person name="Jung B.K."/>
            <person name="Khan A.R."/>
            <person name="Kwak Y."/>
            <person name="Shin J.-H."/>
        </authorList>
    </citation>
    <scope>NUCLEOTIDE SEQUENCE [LARGE SCALE GENOMIC DNA]</scope>
    <source>
        <strain evidence="2 3">DSM 27622</strain>
    </source>
</reference>
<organism evidence="2 3">
    <name type="scientific">Chryseobacterium gallinarum</name>
    <dbReference type="NCBI Taxonomy" id="1324352"/>
    <lineage>
        <taxon>Bacteria</taxon>
        <taxon>Pseudomonadati</taxon>
        <taxon>Bacteroidota</taxon>
        <taxon>Flavobacteriia</taxon>
        <taxon>Flavobacteriales</taxon>
        <taxon>Weeksellaceae</taxon>
        <taxon>Chryseobacterium group</taxon>
        <taxon>Chryseobacterium</taxon>
    </lineage>
</organism>
<evidence type="ECO:0000313" key="3">
    <source>
        <dbReference type="Proteomes" id="UP000035213"/>
    </source>
</evidence>
<dbReference type="Gene3D" id="2.180.10.10">
    <property type="entry name" value="RHS repeat-associated core"/>
    <property type="match status" value="1"/>
</dbReference>
<evidence type="ECO:0000256" key="1">
    <source>
        <dbReference type="SAM" id="SignalP"/>
    </source>
</evidence>
<dbReference type="STRING" id="1324352.OK18_14530"/>
<accession>A0A0G3M3A9</accession>
<protein>
    <recommendedName>
        <fullName evidence="4">RHS repeat protein</fullName>
    </recommendedName>
</protein>
<evidence type="ECO:0000313" key="2">
    <source>
        <dbReference type="EMBL" id="AKK73656.1"/>
    </source>
</evidence>